<dbReference type="Proteomes" id="UP000278398">
    <property type="component" value="Unassembled WGS sequence"/>
</dbReference>
<gene>
    <name evidence="3" type="ORF">EJC49_21500</name>
</gene>
<dbReference type="AlphaFoldDB" id="A0A3S0A412"/>
<evidence type="ECO:0000256" key="1">
    <source>
        <dbReference type="SAM" id="SignalP"/>
    </source>
</evidence>
<proteinExistence type="predicted"/>
<accession>A0A3S0A412</accession>
<evidence type="ECO:0000313" key="3">
    <source>
        <dbReference type="EMBL" id="RST84325.1"/>
    </source>
</evidence>
<dbReference type="OrthoDB" id="102964at2"/>
<feature type="signal peptide" evidence="1">
    <location>
        <begin position="1"/>
        <end position="25"/>
    </location>
</feature>
<name>A0A3S0A412_9HYPH</name>
<comment type="caution">
    <text evidence="3">The sequence shown here is derived from an EMBL/GenBank/DDBJ whole genome shotgun (WGS) entry which is preliminary data.</text>
</comment>
<keyword evidence="1" id="KW-0732">Signal</keyword>
<dbReference type="Pfam" id="PF06823">
    <property type="entry name" value="DUF1236"/>
    <property type="match status" value="1"/>
</dbReference>
<feature type="chain" id="PRO_5018653830" evidence="1">
    <location>
        <begin position="26"/>
        <end position="220"/>
    </location>
</feature>
<dbReference type="InterPro" id="IPR009642">
    <property type="entry name" value="DUF1236"/>
</dbReference>
<evidence type="ECO:0000259" key="2">
    <source>
        <dbReference type="Pfam" id="PF08239"/>
    </source>
</evidence>
<organism evidence="3 4">
    <name type="scientific">Aquibium carbonis</name>
    <dbReference type="NCBI Taxonomy" id="2495581"/>
    <lineage>
        <taxon>Bacteria</taxon>
        <taxon>Pseudomonadati</taxon>
        <taxon>Pseudomonadota</taxon>
        <taxon>Alphaproteobacteria</taxon>
        <taxon>Hyphomicrobiales</taxon>
        <taxon>Phyllobacteriaceae</taxon>
        <taxon>Aquibium</taxon>
    </lineage>
</organism>
<reference evidence="3 4" key="1">
    <citation type="submission" date="2018-12" db="EMBL/GenBank/DDBJ databases">
        <title>Mesorhizobium carbonis sp. nov., isolated from coal mine water.</title>
        <authorList>
            <person name="Xin W."/>
            <person name="Xu Z."/>
            <person name="Xiang F."/>
            <person name="Zhang J."/>
            <person name="Xi L."/>
            <person name="Liu J."/>
        </authorList>
    </citation>
    <scope>NUCLEOTIDE SEQUENCE [LARGE SCALE GENOMIC DNA]</scope>
    <source>
        <strain evidence="3 4">B2.3</strain>
    </source>
</reference>
<feature type="domain" description="SH3b" evidence="2">
    <location>
        <begin position="34"/>
        <end position="85"/>
    </location>
</feature>
<keyword evidence="4" id="KW-1185">Reference proteome</keyword>
<evidence type="ECO:0000313" key="4">
    <source>
        <dbReference type="Proteomes" id="UP000278398"/>
    </source>
</evidence>
<protein>
    <submittedName>
        <fullName evidence="3">DUF1236 domain-containing protein</fullName>
    </submittedName>
</protein>
<dbReference type="InterPro" id="IPR003646">
    <property type="entry name" value="SH3-like_bac-type"/>
</dbReference>
<sequence length="220" mass="22690">MNKSLFSIGILAVSAPLAFATPALAQFAAVATTDLNIRSGPGPQYEVVGSIGASETATVNGCMEGSRWCEVSHNGVTGWSYSEYLAGDFGGERIVISSAPATVEVPVVDYEQTASTNATVGAAGGAITGALIAGPVGAAIGGVAGAAAGAVVTPPEAVRTYVVENRTDPIYLDGEVVVGAGLPDTVELREVPDYEYRYRYVNGQPVLVDPTTRQIVYVYR</sequence>
<dbReference type="Pfam" id="PF08239">
    <property type="entry name" value="SH3_3"/>
    <property type="match status" value="1"/>
</dbReference>
<dbReference type="RefSeq" id="WP_126701980.1">
    <property type="nucleotide sequence ID" value="NZ_RWKW01000097.1"/>
</dbReference>
<dbReference type="EMBL" id="RWKW01000097">
    <property type="protein sequence ID" value="RST84325.1"/>
    <property type="molecule type" value="Genomic_DNA"/>
</dbReference>
<dbReference type="Gene3D" id="2.30.30.40">
    <property type="entry name" value="SH3 Domains"/>
    <property type="match status" value="1"/>
</dbReference>